<dbReference type="PANTHER" id="PTHR12778">
    <property type="entry name" value="SOLUTE CARRIER FAMILY 33 ACETYL-COA TRANSPORTER -RELATED"/>
    <property type="match status" value="1"/>
</dbReference>
<comment type="caution">
    <text evidence="6">The sequence shown here is derived from an EMBL/GenBank/DDBJ whole genome shotgun (WGS) entry which is preliminary data.</text>
</comment>
<keyword evidence="4 5" id="KW-0472">Membrane</keyword>
<feature type="transmembrane region" description="Helical" evidence="5">
    <location>
        <begin position="33"/>
        <end position="60"/>
    </location>
</feature>
<dbReference type="InterPro" id="IPR024371">
    <property type="entry name" value="AcetylCoA_trans_1-like"/>
</dbReference>
<evidence type="ECO:0000256" key="5">
    <source>
        <dbReference type="SAM" id="Phobius"/>
    </source>
</evidence>
<feature type="transmembrane region" description="Helical" evidence="5">
    <location>
        <begin position="502"/>
        <end position="524"/>
    </location>
</feature>
<keyword evidence="7" id="KW-1185">Reference proteome</keyword>
<reference evidence="6 7" key="1">
    <citation type="submission" date="2019-04" db="EMBL/GenBank/DDBJ databases">
        <title>Annotation for the trematode Fasciola gigantica.</title>
        <authorList>
            <person name="Choi Y.-J."/>
        </authorList>
    </citation>
    <scope>NUCLEOTIDE SEQUENCE [LARGE SCALE GENOMIC DNA]</scope>
    <source>
        <strain evidence="6">Uganda_cow_1</strain>
    </source>
</reference>
<dbReference type="OrthoDB" id="6415790at2759"/>
<proteinExistence type="predicted"/>
<organism evidence="6 7">
    <name type="scientific">Fasciola gigantica</name>
    <name type="common">Giant liver fluke</name>
    <dbReference type="NCBI Taxonomy" id="46835"/>
    <lineage>
        <taxon>Eukaryota</taxon>
        <taxon>Metazoa</taxon>
        <taxon>Spiralia</taxon>
        <taxon>Lophotrochozoa</taxon>
        <taxon>Platyhelminthes</taxon>
        <taxon>Trematoda</taxon>
        <taxon>Digenea</taxon>
        <taxon>Plagiorchiida</taxon>
        <taxon>Echinostomata</taxon>
        <taxon>Echinostomatoidea</taxon>
        <taxon>Fasciolidae</taxon>
        <taxon>Fasciola</taxon>
    </lineage>
</organism>
<evidence type="ECO:0000313" key="7">
    <source>
        <dbReference type="Proteomes" id="UP000316759"/>
    </source>
</evidence>
<dbReference type="Pfam" id="PF13000">
    <property type="entry name" value="Acatn"/>
    <property type="match status" value="2"/>
</dbReference>
<feature type="transmembrane region" description="Helical" evidence="5">
    <location>
        <begin position="417"/>
        <end position="435"/>
    </location>
</feature>
<keyword evidence="3 5" id="KW-1133">Transmembrane helix</keyword>
<feature type="transmembrane region" description="Helical" evidence="5">
    <location>
        <begin position="227"/>
        <end position="251"/>
    </location>
</feature>
<sequence>MGIKKRPKLKMDNHAMPTEVSVKEDDGKSHNDFWNICLLTFLYMLQGVPLGLGAAVPYMLQSDINTASYATQATFSIAIWPFSLKLAWAPLVDAVYSSRIGRRKTWLIPVQCAIGIDLLILASHVDHWFGREPDNPWGAMGVTNPVNIIQLTVAFFGLTMLAATQDIIVDGWALTMLSKRNLGWASTCNTVGQTVGYVVAFILLLSLESPDVANTYLRRIPVEGKGLITFSGFLYFWGVAFLITTAIVAVVKQEAGATLSVPVAYCWNYVRCFFRKCIPIHNQTPRKFCSTSNSVVGNYFGDERLSETTLLESEDDLLESVEQSTRIHSANRTDMDHHSVSFVSVPQVIEVTENPVVDEAEPELSLIDTYRVMLVALQLKPILQYIGLLFLVKICFAAADSITALKLIELGVSKERMAFLGVLLLPFQAILPLLITRWTNGPSPLSLYSWAMIPRFVSSVLTFPLVYYTPHFRQTTPVVYPFKTTAFPSNSTTDATSVHFSWSFYSILLAHTAVHCVLTNMMFVSQMAFNARISDPLVGGTYMTLLNTASNLASTLPSTIMLYLVEPLSKRECNNADPLKAGRSLLKTTNQTVLLDPERIREIGQSWILENATCKPTAGVKACHVAGGECSTIVDGFYLELAFCLLVGLITYPSVIRPLAKRLDSLPPSVFSIRSSNVIKCCRKGRRRQNS</sequence>
<feature type="transmembrane region" description="Helical" evidence="5">
    <location>
        <begin position="105"/>
        <end position="125"/>
    </location>
</feature>
<dbReference type="PANTHER" id="PTHR12778:SF9">
    <property type="entry name" value="ACETYL-COENZYME A TRANSPORTER 1"/>
    <property type="match status" value="1"/>
</dbReference>
<dbReference type="SUPFAM" id="SSF103473">
    <property type="entry name" value="MFS general substrate transporter"/>
    <property type="match status" value="1"/>
</dbReference>
<evidence type="ECO:0000256" key="2">
    <source>
        <dbReference type="ARBA" id="ARBA00022692"/>
    </source>
</evidence>
<evidence type="ECO:0000256" key="4">
    <source>
        <dbReference type="ARBA" id="ARBA00023136"/>
    </source>
</evidence>
<feature type="transmembrane region" description="Helical" evidence="5">
    <location>
        <begin position="382"/>
        <end position="405"/>
    </location>
</feature>
<dbReference type="GO" id="GO:0016020">
    <property type="term" value="C:membrane"/>
    <property type="evidence" value="ECO:0007669"/>
    <property type="project" value="UniProtKB-SubCell"/>
</dbReference>
<feature type="transmembrane region" description="Helical" evidence="5">
    <location>
        <begin position="145"/>
        <end position="163"/>
    </location>
</feature>
<gene>
    <name evidence="6" type="ORF">FGIG_05565</name>
</gene>
<dbReference type="EMBL" id="SUNJ01012696">
    <property type="protein sequence ID" value="TPP57823.1"/>
    <property type="molecule type" value="Genomic_DNA"/>
</dbReference>
<feature type="transmembrane region" description="Helical" evidence="5">
    <location>
        <begin position="184"/>
        <end position="207"/>
    </location>
</feature>
<accession>A0A504YA14</accession>
<feature type="transmembrane region" description="Helical" evidence="5">
    <location>
        <begin position="66"/>
        <end position="84"/>
    </location>
</feature>
<dbReference type="InterPro" id="IPR036259">
    <property type="entry name" value="MFS_trans_sf"/>
</dbReference>
<dbReference type="GO" id="GO:0008521">
    <property type="term" value="F:acetyl-CoA transmembrane transporter activity"/>
    <property type="evidence" value="ECO:0007669"/>
    <property type="project" value="InterPro"/>
</dbReference>
<name>A0A504YA14_FASGI</name>
<evidence type="ECO:0000313" key="6">
    <source>
        <dbReference type="EMBL" id="TPP57823.1"/>
    </source>
</evidence>
<evidence type="ECO:0000256" key="3">
    <source>
        <dbReference type="ARBA" id="ARBA00022989"/>
    </source>
</evidence>
<protein>
    <submittedName>
        <fullName evidence="6">Acetyl-coenzyme A transporter 1</fullName>
    </submittedName>
</protein>
<dbReference type="Proteomes" id="UP000316759">
    <property type="component" value="Unassembled WGS sequence"/>
</dbReference>
<dbReference type="GO" id="GO:0035348">
    <property type="term" value="P:acetyl-CoA transmembrane transport"/>
    <property type="evidence" value="ECO:0007669"/>
    <property type="project" value="InterPro"/>
</dbReference>
<feature type="transmembrane region" description="Helical" evidence="5">
    <location>
        <begin position="447"/>
        <end position="468"/>
    </location>
</feature>
<keyword evidence="2 5" id="KW-0812">Transmembrane</keyword>
<evidence type="ECO:0000256" key="1">
    <source>
        <dbReference type="ARBA" id="ARBA00004141"/>
    </source>
</evidence>
<dbReference type="AlphaFoldDB" id="A0A504YA14"/>
<dbReference type="STRING" id="46835.A0A504YA14"/>
<comment type="subcellular location">
    <subcellularLocation>
        <location evidence="1">Membrane</location>
        <topology evidence="1">Multi-pass membrane protein</topology>
    </subcellularLocation>
</comment>
<dbReference type="InterPro" id="IPR004752">
    <property type="entry name" value="AmpG_permease/AT-1"/>
</dbReference>